<dbReference type="SUPFAM" id="SSF51905">
    <property type="entry name" value="FAD/NAD(P)-binding domain"/>
    <property type="match status" value="1"/>
</dbReference>
<evidence type="ECO:0000256" key="1">
    <source>
        <dbReference type="ARBA" id="ARBA00006442"/>
    </source>
</evidence>
<evidence type="ECO:0000259" key="5">
    <source>
        <dbReference type="Pfam" id="PF07992"/>
    </source>
</evidence>
<dbReference type="Gene3D" id="3.50.50.100">
    <property type="match status" value="1"/>
</dbReference>
<keyword evidence="3" id="KW-0274">FAD</keyword>
<dbReference type="PANTHER" id="PTHR43735:SF3">
    <property type="entry name" value="FERROPTOSIS SUPPRESSOR PROTEIN 1"/>
    <property type="match status" value="1"/>
</dbReference>
<dbReference type="InterPro" id="IPR036188">
    <property type="entry name" value="FAD/NAD-bd_sf"/>
</dbReference>
<dbReference type="Pfam" id="PF07992">
    <property type="entry name" value="Pyr_redox_2"/>
    <property type="match status" value="1"/>
</dbReference>
<evidence type="ECO:0000256" key="2">
    <source>
        <dbReference type="ARBA" id="ARBA00022630"/>
    </source>
</evidence>
<evidence type="ECO:0000256" key="3">
    <source>
        <dbReference type="ARBA" id="ARBA00022827"/>
    </source>
</evidence>
<comment type="similarity">
    <text evidence="1">Belongs to the FAD-dependent oxidoreductase family.</text>
</comment>
<feature type="domain" description="FAD/NAD(P)-binding" evidence="5">
    <location>
        <begin position="23"/>
        <end position="297"/>
    </location>
</feature>
<dbReference type="InterPro" id="IPR023753">
    <property type="entry name" value="FAD/NAD-binding_dom"/>
</dbReference>
<reference evidence="6 7" key="1">
    <citation type="submission" date="2024-03" db="EMBL/GenBank/DDBJ databases">
        <title>Aureococcus anophagefferens CCMP1851 and Kratosvirus quantuckense: Draft genome of a second virus-susceptible host strain in the model system.</title>
        <authorList>
            <person name="Chase E."/>
            <person name="Truchon A.R."/>
            <person name="Schepens W."/>
            <person name="Wilhelm S.W."/>
        </authorList>
    </citation>
    <scope>NUCLEOTIDE SEQUENCE [LARGE SCALE GENOMIC DNA]</scope>
    <source>
        <strain evidence="6 7">CCMP1851</strain>
    </source>
</reference>
<gene>
    <name evidence="6" type="ORF">SO694_00068174</name>
</gene>
<proteinExistence type="inferred from homology"/>
<sequence length="399" mass="41760">MDTIFEFLCGTGAGDAPAGERKKLLIIGGSFGGLVTLRCLKKNGGTKLLDVTLVDAQDYWDYCLASPRCLVDPSQFEAQQFGMPLEGICDHLGATFKQGKVETLTKESATLAGGDVVPFDYCVVATGGSYGAGAIWTARPDELTAAARKAGFEAEHEALEGCSNVVVAGAGLVGCEIAGEIKAAYPDKNVTLIGNELCPSITRAQAARRAKALEKLGVVVKEGAGRITTEPIDGKITTDKGTTVDCDKLYAATGFKFDPAFAKDLLALDDRGRIKTRGSLQAEGVDNVFVAGDVVAVPPGKVAHIAGGQFAEATCPIVAANLKSLATGSTKLKAYEWPSGPGPVGPFGTNMGRKVCVLDGIPIPAFLRDKMGVAFKNETFWLDTGFDVKGLGRGTTWGR</sequence>
<dbReference type="PANTHER" id="PTHR43735">
    <property type="entry name" value="APOPTOSIS-INDUCING FACTOR 1"/>
    <property type="match status" value="1"/>
</dbReference>
<name>A0ABR1FPW4_AURAN</name>
<keyword evidence="2" id="KW-0285">Flavoprotein</keyword>
<dbReference type="Proteomes" id="UP001363151">
    <property type="component" value="Unassembled WGS sequence"/>
</dbReference>
<evidence type="ECO:0000256" key="4">
    <source>
        <dbReference type="ARBA" id="ARBA00023002"/>
    </source>
</evidence>
<keyword evidence="7" id="KW-1185">Reference proteome</keyword>
<comment type="caution">
    <text evidence="6">The sequence shown here is derived from an EMBL/GenBank/DDBJ whole genome shotgun (WGS) entry which is preliminary data.</text>
</comment>
<accession>A0ABR1FPW4</accession>
<evidence type="ECO:0000313" key="7">
    <source>
        <dbReference type="Proteomes" id="UP001363151"/>
    </source>
</evidence>
<organism evidence="6 7">
    <name type="scientific">Aureococcus anophagefferens</name>
    <name type="common">Harmful bloom alga</name>
    <dbReference type="NCBI Taxonomy" id="44056"/>
    <lineage>
        <taxon>Eukaryota</taxon>
        <taxon>Sar</taxon>
        <taxon>Stramenopiles</taxon>
        <taxon>Ochrophyta</taxon>
        <taxon>Pelagophyceae</taxon>
        <taxon>Pelagomonadales</taxon>
        <taxon>Pelagomonadaceae</taxon>
        <taxon>Aureococcus</taxon>
    </lineage>
</organism>
<dbReference type="EMBL" id="JBBJCI010000293">
    <property type="protein sequence ID" value="KAK7235287.1"/>
    <property type="molecule type" value="Genomic_DNA"/>
</dbReference>
<protein>
    <submittedName>
        <fullName evidence="6">Pyridine nucleotide-disulfide oxidoreductase</fullName>
    </submittedName>
</protein>
<keyword evidence="4" id="KW-0560">Oxidoreductase</keyword>
<evidence type="ECO:0000313" key="6">
    <source>
        <dbReference type="EMBL" id="KAK7235287.1"/>
    </source>
</evidence>